<dbReference type="EMBL" id="LAZR01002441">
    <property type="protein sequence ID" value="KKN30014.1"/>
    <property type="molecule type" value="Genomic_DNA"/>
</dbReference>
<feature type="coiled-coil region" evidence="1">
    <location>
        <begin position="53"/>
        <end position="106"/>
    </location>
</feature>
<evidence type="ECO:0000256" key="1">
    <source>
        <dbReference type="SAM" id="Coils"/>
    </source>
</evidence>
<accession>A0A0F9PIJ6</accession>
<dbReference type="AlphaFoldDB" id="A0A0F9PIJ6"/>
<protein>
    <submittedName>
        <fullName evidence="2">Uncharacterized protein</fullName>
    </submittedName>
</protein>
<comment type="caution">
    <text evidence="2">The sequence shown here is derived from an EMBL/GenBank/DDBJ whole genome shotgun (WGS) entry which is preliminary data.</text>
</comment>
<reference evidence="2" key="1">
    <citation type="journal article" date="2015" name="Nature">
        <title>Complex archaea that bridge the gap between prokaryotes and eukaryotes.</title>
        <authorList>
            <person name="Spang A."/>
            <person name="Saw J.H."/>
            <person name="Jorgensen S.L."/>
            <person name="Zaremba-Niedzwiedzka K."/>
            <person name="Martijn J."/>
            <person name="Lind A.E."/>
            <person name="van Eijk R."/>
            <person name="Schleper C."/>
            <person name="Guy L."/>
            <person name="Ettema T.J."/>
        </authorList>
    </citation>
    <scope>NUCLEOTIDE SEQUENCE</scope>
</reference>
<keyword evidence="1" id="KW-0175">Coiled coil</keyword>
<evidence type="ECO:0000313" key="2">
    <source>
        <dbReference type="EMBL" id="KKN30014.1"/>
    </source>
</evidence>
<sequence length="201" mass="23606">MVKKGSKKNNSYSEEEQELFKLYSKATKKQAVWKNKITQGFKVWKKEQKAVGEVEETEDMEEAIKEVKDAEADEVDEFDELLNDLEVEVETEMEEEEEEIEEVKSETDDGKYILHIDDDAFWIFHDDKYWLPTKKFAEIAGVVVQAINSRFRNNEDLSDHSILLKVNGNRKQRFFDAYAVEAISEKLKVNVYKKIKNQIPK</sequence>
<gene>
    <name evidence="2" type="ORF">LCGC14_0838310</name>
</gene>
<name>A0A0F9PIJ6_9ZZZZ</name>
<proteinExistence type="predicted"/>
<organism evidence="2">
    <name type="scientific">marine sediment metagenome</name>
    <dbReference type="NCBI Taxonomy" id="412755"/>
    <lineage>
        <taxon>unclassified sequences</taxon>
        <taxon>metagenomes</taxon>
        <taxon>ecological metagenomes</taxon>
    </lineage>
</organism>